<accession>A0A933MLH7</accession>
<dbReference type="InterPro" id="IPR019307">
    <property type="entry name" value="RNA-bd_AU-1/RNase_E/G"/>
</dbReference>
<keyword evidence="4" id="KW-0460">Magnesium</keyword>
<reference evidence="7" key="1">
    <citation type="submission" date="2020-07" db="EMBL/GenBank/DDBJ databases">
        <title>Huge and variable diversity of episymbiotic CPR bacteria and DPANN archaea in groundwater ecosystems.</title>
        <authorList>
            <person name="He C.Y."/>
            <person name="Keren R."/>
            <person name="Whittaker M."/>
            <person name="Farag I.F."/>
            <person name="Doudna J."/>
            <person name="Cate J.H.D."/>
            <person name="Banfield J.F."/>
        </authorList>
    </citation>
    <scope>NUCLEOTIDE SEQUENCE</scope>
    <source>
        <strain evidence="7">NC_groundwater_1520_Pr4_B-0.1um_53_5</strain>
    </source>
</reference>
<dbReference type="EMBL" id="JACQXR010000133">
    <property type="protein sequence ID" value="MBI4727506.1"/>
    <property type="molecule type" value="Genomic_DNA"/>
</dbReference>
<evidence type="ECO:0000313" key="7">
    <source>
        <dbReference type="EMBL" id="MBI4727506.1"/>
    </source>
</evidence>
<evidence type="ECO:0000256" key="1">
    <source>
        <dbReference type="ARBA" id="ARBA00001946"/>
    </source>
</evidence>
<dbReference type="GO" id="GO:0016787">
    <property type="term" value="F:hydrolase activity"/>
    <property type="evidence" value="ECO:0007669"/>
    <property type="project" value="UniProtKB-KW"/>
</dbReference>
<feature type="domain" description="S1 motif" evidence="6">
    <location>
        <begin position="81"/>
        <end position="164"/>
    </location>
</feature>
<evidence type="ECO:0000256" key="3">
    <source>
        <dbReference type="ARBA" id="ARBA00022801"/>
    </source>
</evidence>
<dbReference type="InterPro" id="IPR004659">
    <property type="entry name" value="RNase_E/G"/>
</dbReference>
<evidence type="ECO:0000256" key="2">
    <source>
        <dbReference type="ARBA" id="ARBA00022723"/>
    </source>
</evidence>
<dbReference type="GO" id="GO:0005737">
    <property type="term" value="C:cytoplasm"/>
    <property type="evidence" value="ECO:0007669"/>
    <property type="project" value="TreeGrafter"/>
</dbReference>
<dbReference type="CDD" id="cd04453">
    <property type="entry name" value="S1_RNase_E"/>
    <property type="match status" value="1"/>
</dbReference>
<dbReference type="GO" id="GO:0004540">
    <property type="term" value="F:RNA nuclease activity"/>
    <property type="evidence" value="ECO:0007669"/>
    <property type="project" value="InterPro"/>
</dbReference>
<sequence>MPQLTKAIHGLTARRLAVSKDKRCRRGETTNFGKKKRGKLYMAIDIIINATDREMRIAVLEDEGKLSEFWVERPQETLSVGDIYKGVVEKVLPGLNAAFVNIGAYKSGFLSLDDAIFDLSDLADEETSRPAFKPQKAALKAGQQIMVQISKEPMGSKGPRLTSYVSFPGRFCVLVPNQGGIGISRKIENREERSRLRKALQASLPKGSGLIVRTAAAGEDQKTLERDVKELAKDWQQVQKQYARTKAPFRVHAQPPFIVSLLNDLASYDIHSIVTDHRETYNQIAGYLKGADDGLKKKLLWYREELPLFEAYQVESQVEKALNRRIWLKSGGYIAIDQTEALTAVDVNSGKFTGKKDAETMGLKVNLEAAQEIARQVRLRDIGGIIVVDFIDMKYSQHRNRVLQEFTLAVKSDRSKPNVYAISPLGLVEMSRKRIKPSLWQSLTETCPACQGAGRIFTAYTSAQMLERKVLSLKPELRRRKLSIKTGNLLFDYLSGPGQAIIKALNRELKTELRISSDRKMPVNSFKIINLENEQEIA</sequence>
<gene>
    <name evidence="7" type="ORF">HY768_09890</name>
</gene>
<dbReference type="GO" id="GO:0003723">
    <property type="term" value="F:RNA binding"/>
    <property type="evidence" value="ECO:0007669"/>
    <property type="project" value="UniProtKB-KW"/>
</dbReference>
<evidence type="ECO:0000313" key="8">
    <source>
        <dbReference type="Proteomes" id="UP000736328"/>
    </source>
</evidence>
<dbReference type="AlphaFoldDB" id="A0A933MLH7"/>
<protein>
    <submittedName>
        <fullName evidence="7">Rne/Rng family ribonuclease</fullName>
    </submittedName>
</protein>
<proteinExistence type="predicted"/>
<dbReference type="GO" id="GO:0046872">
    <property type="term" value="F:metal ion binding"/>
    <property type="evidence" value="ECO:0007669"/>
    <property type="project" value="UniProtKB-KW"/>
</dbReference>
<dbReference type="Gene3D" id="3.40.1260.20">
    <property type="entry name" value="Ribonuclease E, catalytic domain"/>
    <property type="match status" value="1"/>
</dbReference>
<comment type="cofactor">
    <cofactor evidence="1">
        <name>Mg(2+)</name>
        <dbReference type="ChEBI" id="CHEBI:18420"/>
    </cofactor>
</comment>
<dbReference type="SUPFAM" id="SSF50249">
    <property type="entry name" value="Nucleic acid-binding proteins"/>
    <property type="match status" value="1"/>
</dbReference>
<keyword evidence="5" id="KW-0694">RNA-binding</keyword>
<comment type="caution">
    <text evidence="7">The sequence shown here is derived from an EMBL/GenBank/DDBJ whole genome shotgun (WGS) entry which is preliminary data.</text>
</comment>
<name>A0A933MLH7_UNCT6</name>
<keyword evidence="2" id="KW-0479">Metal-binding</keyword>
<dbReference type="PROSITE" id="PS50126">
    <property type="entry name" value="S1"/>
    <property type="match status" value="1"/>
</dbReference>
<dbReference type="InterPro" id="IPR012340">
    <property type="entry name" value="NA-bd_OB-fold"/>
</dbReference>
<dbReference type="Pfam" id="PF10150">
    <property type="entry name" value="RNase_E_G"/>
    <property type="match status" value="1"/>
</dbReference>
<keyword evidence="3" id="KW-0378">Hydrolase</keyword>
<dbReference type="InterPro" id="IPR003029">
    <property type="entry name" value="S1_domain"/>
</dbReference>
<evidence type="ECO:0000256" key="5">
    <source>
        <dbReference type="ARBA" id="ARBA00022884"/>
    </source>
</evidence>
<dbReference type="PANTHER" id="PTHR30001:SF0">
    <property type="entry name" value="RIBONUCLEASE G"/>
    <property type="match status" value="1"/>
</dbReference>
<dbReference type="NCBIfam" id="TIGR00757">
    <property type="entry name" value="RNaseEG"/>
    <property type="match status" value="1"/>
</dbReference>
<evidence type="ECO:0000256" key="4">
    <source>
        <dbReference type="ARBA" id="ARBA00022842"/>
    </source>
</evidence>
<dbReference type="GO" id="GO:0006364">
    <property type="term" value="P:rRNA processing"/>
    <property type="evidence" value="ECO:0007669"/>
    <property type="project" value="TreeGrafter"/>
</dbReference>
<evidence type="ECO:0000259" key="6">
    <source>
        <dbReference type="PROSITE" id="PS50126"/>
    </source>
</evidence>
<organism evidence="7 8">
    <name type="scientific">candidate division TA06 bacterium</name>
    <dbReference type="NCBI Taxonomy" id="2250710"/>
    <lineage>
        <taxon>Bacteria</taxon>
        <taxon>Bacteria division TA06</taxon>
    </lineage>
</organism>
<dbReference type="PANTHER" id="PTHR30001">
    <property type="entry name" value="RIBONUCLEASE"/>
    <property type="match status" value="1"/>
</dbReference>
<dbReference type="Proteomes" id="UP000736328">
    <property type="component" value="Unassembled WGS sequence"/>
</dbReference>
<dbReference type="Gene3D" id="2.40.50.140">
    <property type="entry name" value="Nucleic acid-binding proteins"/>
    <property type="match status" value="1"/>
</dbReference>